<evidence type="ECO:0000256" key="2">
    <source>
        <dbReference type="ARBA" id="ARBA00017589"/>
    </source>
</evidence>
<feature type="compositionally biased region" description="Basic and acidic residues" evidence="5">
    <location>
        <begin position="165"/>
        <end position="177"/>
    </location>
</feature>
<dbReference type="GO" id="GO:0006297">
    <property type="term" value="P:nucleotide-excision repair, DNA gap filling"/>
    <property type="evidence" value="ECO:0007669"/>
    <property type="project" value="TreeGrafter"/>
</dbReference>
<evidence type="ECO:0000256" key="5">
    <source>
        <dbReference type="SAM" id="MobiDB-lite"/>
    </source>
</evidence>
<feature type="compositionally biased region" description="Basic and acidic residues" evidence="5">
    <location>
        <begin position="106"/>
        <end position="142"/>
    </location>
</feature>
<proteinExistence type="predicted"/>
<dbReference type="AlphaFoldDB" id="A0A8R1I1R2"/>
<keyword evidence="3" id="KW-0235">DNA replication</keyword>
<evidence type="ECO:0000256" key="1">
    <source>
        <dbReference type="ARBA" id="ARBA00004123"/>
    </source>
</evidence>
<keyword evidence="7" id="KW-1185">Reference proteome</keyword>
<dbReference type="InterPro" id="IPR041913">
    <property type="entry name" value="POLD3_sf"/>
</dbReference>
<dbReference type="Gene3D" id="3.90.1030.20">
    <property type="entry name" value="DNA polymerase delta, p66 (Cdc27) subunit, wHTH domain"/>
    <property type="match status" value="1"/>
</dbReference>
<keyword evidence="4" id="KW-0539">Nucleus</keyword>
<reference evidence="6" key="2">
    <citation type="submission" date="2022-06" db="UniProtKB">
        <authorList>
            <consortium name="EnsemblMetazoa"/>
        </authorList>
    </citation>
    <scope>IDENTIFICATION</scope>
    <source>
        <strain evidence="6">DF5081</strain>
    </source>
</reference>
<feature type="region of interest" description="Disordered" evidence="5">
    <location>
        <begin position="72"/>
        <end position="271"/>
    </location>
</feature>
<evidence type="ECO:0000256" key="3">
    <source>
        <dbReference type="ARBA" id="ARBA00022705"/>
    </source>
</evidence>
<feature type="compositionally biased region" description="Basic and acidic residues" evidence="5">
    <location>
        <begin position="191"/>
        <end position="201"/>
    </location>
</feature>
<dbReference type="GO" id="GO:1904161">
    <property type="term" value="P:DNA synthesis involved in UV-damage excision repair"/>
    <property type="evidence" value="ECO:0007669"/>
    <property type="project" value="TreeGrafter"/>
</dbReference>
<dbReference type="GO" id="GO:0043625">
    <property type="term" value="C:delta DNA polymerase complex"/>
    <property type="evidence" value="ECO:0007669"/>
    <property type="project" value="InterPro"/>
</dbReference>
<feature type="compositionally biased region" description="Basic and acidic residues" evidence="5">
    <location>
        <begin position="210"/>
        <end position="225"/>
    </location>
</feature>
<comment type="subcellular location">
    <subcellularLocation>
        <location evidence="1">Nucleus</location>
    </subcellularLocation>
</comment>
<dbReference type="PANTHER" id="PTHR17598">
    <property type="entry name" value="DNA POLYMERASE DELTA SUBUNIT 3"/>
    <property type="match status" value="1"/>
</dbReference>
<feature type="compositionally biased region" description="Basic and acidic residues" evidence="5">
    <location>
        <begin position="233"/>
        <end position="257"/>
    </location>
</feature>
<dbReference type="InterPro" id="IPR019038">
    <property type="entry name" value="POLD3"/>
</dbReference>
<dbReference type="EnsemblMetazoa" id="CJA18374.1">
    <property type="protein sequence ID" value="CJA18374.1"/>
    <property type="gene ID" value="WBGene00137579"/>
</dbReference>
<organism evidence="6 7">
    <name type="scientific">Caenorhabditis japonica</name>
    <dbReference type="NCBI Taxonomy" id="281687"/>
    <lineage>
        <taxon>Eukaryota</taxon>
        <taxon>Metazoa</taxon>
        <taxon>Ecdysozoa</taxon>
        <taxon>Nematoda</taxon>
        <taxon>Chromadorea</taxon>
        <taxon>Rhabditida</taxon>
        <taxon>Rhabditina</taxon>
        <taxon>Rhabditomorpha</taxon>
        <taxon>Rhabditoidea</taxon>
        <taxon>Rhabditidae</taxon>
        <taxon>Peloderinae</taxon>
        <taxon>Caenorhabditis</taxon>
    </lineage>
</organism>
<dbReference type="Proteomes" id="UP000005237">
    <property type="component" value="Unassembled WGS sequence"/>
</dbReference>
<evidence type="ECO:0000256" key="4">
    <source>
        <dbReference type="ARBA" id="ARBA00023242"/>
    </source>
</evidence>
<dbReference type="PANTHER" id="PTHR17598:SF13">
    <property type="entry name" value="DNA POLYMERASE DELTA SUBUNIT 3"/>
    <property type="match status" value="1"/>
</dbReference>
<name>A0A8R1I1R2_CAEJA</name>
<protein>
    <recommendedName>
        <fullName evidence="2">DNA polymerase delta subunit 3</fullName>
    </recommendedName>
</protein>
<dbReference type="GO" id="GO:0003887">
    <property type="term" value="F:DNA-directed DNA polymerase activity"/>
    <property type="evidence" value="ECO:0007669"/>
    <property type="project" value="TreeGrafter"/>
</dbReference>
<evidence type="ECO:0000313" key="6">
    <source>
        <dbReference type="EnsemblMetazoa" id="CJA18374.1"/>
    </source>
</evidence>
<dbReference type="GO" id="GO:0006271">
    <property type="term" value="P:DNA strand elongation involved in DNA replication"/>
    <property type="evidence" value="ECO:0007669"/>
    <property type="project" value="TreeGrafter"/>
</dbReference>
<evidence type="ECO:0000313" key="7">
    <source>
        <dbReference type="Proteomes" id="UP000005237"/>
    </source>
</evidence>
<reference evidence="7" key="1">
    <citation type="submission" date="2010-08" db="EMBL/GenBank/DDBJ databases">
        <authorList>
            <consortium name="Caenorhabditis japonica Sequencing Consortium"/>
            <person name="Wilson R.K."/>
        </authorList>
    </citation>
    <scope>NUCLEOTIDE SEQUENCE [LARGE SCALE GENOMIC DNA]</scope>
    <source>
        <strain evidence="7">DF5081</strain>
    </source>
</reference>
<sequence length="335" mass="38146">MDSFSELHLIIEKYVKSKGDSVWSLYEISGTVSSSDEFPFFTSDQKVFKHVVVPESELENAESKFEKVTSKRLHSVQRTNPNDTRVYGRSWANNDDLQGKSLRAQEAQKKKFTETTTMEVKKEKSATPEPKKETEKPVENAAKKTIVQPKKQTSVMSMFAKKTTKNTEKSNESENKNTRKRPKIEIDEEEVVPRKTEKKSLFDQSEDDDKFPSSREQTPEKDHSPPAKKSKKVVNDENRKAKTKLVGREMEPEENAKETVSPKSEERHRTTRIEKVVETFVDEDGYLVSKETQKAVECSPSPEKPKLKKVITAPIPGTSKPAKKGATITSFFKKA</sequence>
<accession>A0A8R1I1R2</accession>